<name>A0A2U3K3T4_9BACT</name>
<dbReference type="Proteomes" id="UP000238701">
    <property type="component" value="Unassembled WGS sequence"/>
</dbReference>
<proteinExistence type="predicted"/>
<reference evidence="2" key="1">
    <citation type="submission" date="2018-02" db="EMBL/GenBank/DDBJ databases">
        <authorList>
            <person name="Hausmann B."/>
        </authorList>
    </citation>
    <scope>NUCLEOTIDE SEQUENCE [LARGE SCALE GENOMIC DNA]</scope>
    <source>
        <strain evidence="2">Peat soil MAG SbA1</strain>
    </source>
</reference>
<gene>
    <name evidence="1" type="ORF">SBA1_1210005</name>
</gene>
<evidence type="ECO:0000313" key="2">
    <source>
        <dbReference type="Proteomes" id="UP000238701"/>
    </source>
</evidence>
<accession>A0A2U3K3T4</accession>
<protein>
    <submittedName>
        <fullName evidence="1">Uncharacterized protein</fullName>
    </submittedName>
</protein>
<organism evidence="1 2">
    <name type="scientific">Candidatus Sulfotelmatobacter kueseliae</name>
    <dbReference type="NCBI Taxonomy" id="2042962"/>
    <lineage>
        <taxon>Bacteria</taxon>
        <taxon>Pseudomonadati</taxon>
        <taxon>Acidobacteriota</taxon>
        <taxon>Terriglobia</taxon>
        <taxon>Terriglobales</taxon>
        <taxon>Candidatus Korobacteraceae</taxon>
        <taxon>Candidatus Sulfotelmatobacter</taxon>
    </lineage>
</organism>
<sequence length="46" mass="4744">MKAPCVFPGARAGFGIGRRSQGNYSLFNMRADLAKADSAQVGGVGN</sequence>
<dbReference type="EMBL" id="OMOD01000026">
    <property type="protein sequence ID" value="SPF34278.1"/>
    <property type="molecule type" value="Genomic_DNA"/>
</dbReference>
<evidence type="ECO:0000313" key="1">
    <source>
        <dbReference type="EMBL" id="SPF34278.1"/>
    </source>
</evidence>
<dbReference type="AlphaFoldDB" id="A0A2U3K3T4"/>